<keyword evidence="5" id="KW-1185">Reference proteome</keyword>
<evidence type="ECO:0000256" key="3">
    <source>
        <dbReference type="PROSITE-ProRule" id="PRU00023"/>
    </source>
</evidence>
<dbReference type="GeneID" id="14865875"/>
<keyword evidence="2 3" id="KW-0040">ANK repeat</keyword>
<evidence type="ECO:0000256" key="2">
    <source>
        <dbReference type="ARBA" id="ARBA00023043"/>
    </source>
</evidence>
<evidence type="ECO:0000313" key="5">
    <source>
        <dbReference type="Proteomes" id="UP000007797"/>
    </source>
</evidence>
<dbReference type="OrthoDB" id="19174at2759"/>
<evidence type="ECO:0000256" key="1">
    <source>
        <dbReference type="ARBA" id="ARBA00022737"/>
    </source>
</evidence>
<dbReference type="SMART" id="SM00248">
    <property type="entry name" value="ANK"/>
    <property type="match status" value="2"/>
</dbReference>
<protein>
    <recommendedName>
        <fullName evidence="6">Ankyrin repeat-containing protein</fullName>
    </recommendedName>
</protein>
<dbReference type="PANTHER" id="PTHR24171">
    <property type="entry name" value="ANKYRIN REPEAT DOMAIN-CONTAINING PROTEIN 39-RELATED"/>
    <property type="match status" value="1"/>
</dbReference>
<dbReference type="PROSITE" id="PS50088">
    <property type="entry name" value="ANK_REPEAT"/>
    <property type="match status" value="1"/>
</dbReference>
<accession>F4QD29</accession>
<dbReference type="InterPro" id="IPR036770">
    <property type="entry name" value="Ankyrin_rpt-contain_sf"/>
</dbReference>
<organism evidence="4 5">
    <name type="scientific">Cavenderia fasciculata</name>
    <name type="common">Slime mold</name>
    <name type="synonym">Dictyostelium fasciculatum</name>
    <dbReference type="NCBI Taxonomy" id="261658"/>
    <lineage>
        <taxon>Eukaryota</taxon>
        <taxon>Amoebozoa</taxon>
        <taxon>Evosea</taxon>
        <taxon>Eumycetozoa</taxon>
        <taxon>Dictyostelia</taxon>
        <taxon>Acytosteliales</taxon>
        <taxon>Cavenderiaceae</taxon>
        <taxon>Cavenderia</taxon>
    </lineage>
</organism>
<keyword evidence="1" id="KW-0677">Repeat</keyword>
<gene>
    <name evidence="4" type="ORF">DFA_11471</name>
</gene>
<reference evidence="5" key="1">
    <citation type="journal article" date="2011" name="Genome Res.">
        <title>Phylogeny-wide analysis of social amoeba genomes highlights ancient origins for complex intercellular communication.</title>
        <authorList>
            <person name="Heidel A.J."/>
            <person name="Lawal H.M."/>
            <person name="Felder M."/>
            <person name="Schilde C."/>
            <person name="Helps N.R."/>
            <person name="Tunggal B."/>
            <person name="Rivero F."/>
            <person name="John U."/>
            <person name="Schleicher M."/>
            <person name="Eichinger L."/>
            <person name="Platzer M."/>
            <person name="Noegel A.A."/>
            <person name="Schaap P."/>
            <person name="Gloeckner G."/>
        </authorList>
    </citation>
    <scope>NUCLEOTIDE SEQUENCE [LARGE SCALE GENOMIC DNA]</scope>
    <source>
        <strain evidence="5">SH3</strain>
    </source>
</reference>
<sequence>MAKDVWRAARKGDIKKIKKYIPSVVKVDTLDKENKTALHHSIDGDQLEIMTYLIENGANINLKDPKGDTPLIMSLRKISTNEKQEDLAIQLIIKGADYNIDAKDRKTPERIVEALPKRFQVKYKEALQSRLAIKRPTMVSSNPPPPTITNNNNSVNNLAGSLNSITVSSNNQAPSIVPVQPVQPNTLDPNHQGTNITPISPPSMKPQTTIITTVPNRPITTTSGNTYQRAVVLDVVPRSIFPSEDFSGVKDANMLWLEVTYKLSIVALCSDKVRYDDITKAIDECGNVLVHFLALIGDRETTAFMDTTRNQDAVTAIHERVKSVKDGIKLRLFSRIEHSELIRLVAALSAENLISLGRIIAEQLASVKSTTTAMVPSKVSGHLEPETEKEIIDGASRQLRGTIDFYKSNVGSHTSSGMPCEGVVLPLLASIQKSIHSLSIYSSVERDVQMVIPAQLIAQDVNSIRSILLEFQNDPSANNLSEELSDQLMTTIECCCHFATKLLFSIAAVISHNRLLDMSQVGFSCRALASCCCILLDSFCF</sequence>
<dbReference type="AlphaFoldDB" id="F4QD29"/>
<dbReference type="OMA" id="ECALSCR"/>
<dbReference type="InterPro" id="IPR002110">
    <property type="entry name" value="Ankyrin_rpt"/>
</dbReference>
<dbReference type="PROSITE" id="PS50297">
    <property type="entry name" value="ANK_REP_REGION"/>
    <property type="match status" value="1"/>
</dbReference>
<evidence type="ECO:0000313" key="4">
    <source>
        <dbReference type="EMBL" id="EGG13710.1"/>
    </source>
</evidence>
<name>F4QD29_CACFS</name>
<feature type="repeat" description="ANK" evidence="3">
    <location>
        <begin position="33"/>
        <end position="65"/>
    </location>
</feature>
<dbReference type="PANTHER" id="PTHR24171:SF9">
    <property type="entry name" value="ANKYRIN REPEAT DOMAIN-CONTAINING PROTEIN 39"/>
    <property type="match status" value="1"/>
</dbReference>
<dbReference type="EMBL" id="GL883029">
    <property type="protein sequence ID" value="EGG13710.1"/>
    <property type="molecule type" value="Genomic_DNA"/>
</dbReference>
<dbReference type="SUPFAM" id="SSF48403">
    <property type="entry name" value="Ankyrin repeat"/>
    <property type="match status" value="1"/>
</dbReference>
<dbReference type="Pfam" id="PF12796">
    <property type="entry name" value="Ank_2"/>
    <property type="match status" value="1"/>
</dbReference>
<evidence type="ECO:0008006" key="6">
    <source>
        <dbReference type="Google" id="ProtNLM"/>
    </source>
</evidence>
<proteinExistence type="predicted"/>
<dbReference type="RefSeq" id="XP_004350414.1">
    <property type="nucleotide sequence ID" value="XM_004350364.1"/>
</dbReference>
<dbReference type="STRING" id="1054147.F4QD29"/>
<dbReference type="KEGG" id="dfa:DFA_11471"/>
<dbReference type="Proteomes" id="UP000007797">
    <property type="component" value="Unassembled WGS sequence"/>
</dbReference>
<dbReference type="Gene3D" id="1.25.40.20">
    <property type="entry name" value="Ankyrin repeat-containing domain"/>
    <property type="match status" value="1"/>
</dbReference>